<feature type="compositionally biased region" description="Polar residues" evidence="2">
    <location>
        <begin position="668"/>
        <end position="681"/>
    </location>
</feature>
<proteinExistence type="predicted"/>
<gene>
    <name evidence="3" type="ORF">EDD36DRAFT_414634</name>
</gene>
<evidence type="ECO:0000256" key="2">
    <source>
        <dbReference type="SAM" id="MobiDB-lite"/>
    </source>
</evidence>
<dbReference type="Proteomes" id="UP001203852">
    <property type="component" value="Unassembled WGS sequence"/>
</dbReference>
<evidence type="ECO:0000313" key="3">
    <source>
        <dbReference type="EMBL" id="KAI1618978.1"/>
    </source>
</evidence>
<feature type="coiled-coil region" evidence="1">
    <location>
        <begin position="297"/>
        <end position="345"/>
    </location>
</feature>
<organism evidence="3 4">
    <name type="scientific">Exophiala viscosa</name>
    <dbReference type="NCBI Taxonomy" id="2486360"/>
    <lineage>
        <taxon>Eukaryota</taxon>
        <taxon>Fungi</taxon>
        <taxon>Dikarya</taxon>
        <taxon>Ascomycota</taxon>
        <taxon>Pezizomycotina</taxon>
        <taxon>Eurotiomycetes</taxon>
        <taxon>Chaetothyriomycetidae</taxon>
        <taxon>Chaetothyriales</taxon>
        <taxon>Herpotrichiellaceae</taxon>
        <taxon>Exophiala</taxon>
    </lineage>
</organism>
<comment type="caution">
    <text evidence="3">The sequence shown here is derived from an EMBL/GenBank/DDBJ whole genome shotgun (WGS) entry which is preliminary data.</text>
</comment>
<feature type="compositionally biased region" description="Basic and acidic residues" evidence="2">
    <location>
        <begin position="601"/>
        <end position="618"/>
    </location>
</feature>
<feature type="compositionally biased region" description="Polar residues" evidence="2">
    <location>
        <begin position="215"/>
        <end position="225"/>
    </location>
</feature>
<feature type="region of interest" description="Disordered" evidence="2">
    <location>
        <begin position="500"/>
        <end position="681"/>
    </location>
</feature>
<feature type="compositionally biased region" description="Basic and acidic residues" evidence="2">
    <location>
        <begin position="628"/>
        <end position="644"/>
    </location>
</feature>
<evidence type="ECO:0000256" key="1">
    <source>
        <dbReference type="SAM" id="Coils"/>
    </source>
</evidence>
<sequence>MAGDCAFWMSVAVKLGLRQPYHFPTVTVEPITPLPFQPWAEVVEYSPIDTKQSLGQAKSFEDVLFVQTRTTGPTGQTCLEQGCGLVSDILPPVPNLLSVRVGDDLEIIFNNDSQCPAEDLWYIVQESPLGRCVPASAAVNDKEFNRSETDHVTWLSPTPVSMPALSLAESAFVFVLLLVAWLSFTCWLTNREEDVKANDTNDAAGSNEKAVQTDVVDNNDTAGKSSHSHSVDATSTMSNDGVADYGSKGVQTDAVDTADAADDNATAGESDHYGLLDVAVSIDPMKVNTDQAYRDTIMRPKNELEETDNRVRDLEEKVTELKNMLQEKEDEINMKDVKLQELGRKSIKNNNTIVKWRKQLDSRSLEAMMDITTIARLENQLMKVEFSMKAQKDEFEAEKKELEDDNDRLATELGTQYWRYSALRSEKESIEKKYNDLKETQARMSKQQHPKIESQQHVLRIEGTTPDRPRIVRLRDIRPAQRLQDNKADYEVQESHNCLVGSTGSQSQEADSEQETQPAPFDEAHTECLEPCNDGDALGTEAQSQLAWQRKQGIPDWEQEPAEDPEKSFAKILQNSTADSKAQDDPNSLKYRTEIQSPEADSERKTHQSPLEEAHAEGSEPCNNVEARSSEHESQPGAFRRQDVSPELLQILSEQREARHRKAFLPKTSENINGNPKTENF</sequence>
<evidence type="ECO:0000313" key="4">
    <source>
        <dbReference type="Proteomes" id="UP001203852"/>
    </source>
</evidence>
<dbReference type="AlphaFoldDB" id="A0AAN6E8Z6"/>
<feature type="compositionally biased region" description="Polar residues" evidence="2">
    <location>
        <begin position="500"/>
        <end position="509"/>
    </location>
</feature>
<keyword evidence="1" id="KW-0175">Coiled coil</keyword>
<reference evidence="3" key="1">
    <citation type="journal article" date="2022" name="bioRxiv">
        <title>Deciphering the potential niche of two novel black yeast fungi from a biological soil crust based on their genomes, phenotypes, and melanin regulation.</title>
        <authorList>
            <consortium name="DOE Joint Genome Institute"/>
            <person name="Carr E.C."/>
            <person name="Barton Q."/>
            <person name="Grambo S."/>
            <person name="Sullivan M."/>
            <person name="Renfro C.M."/>
            <person name="Kuo A."/>
            <person name="Pangilinan J."/>
            <person name="Lipzen A."/>
            <person name="Keymanesh K."/>
            <person name="Savage E."/>
            <person name="Barry K."/>
            <person name="Grigoriev I.V."/>
            <person name="Riekhof W.R."/>
            <person name="Harris S.S."/>
        </authorList>
    </citation>
    <scope>NUCLEOTIDE SEQUENCE</scope>
    <source>
        <strain evidence="3">JF 03-4F</strain>
    </source>
</reference>
<keyword evidence="4" id="KW-1185">Reference proteome</keyword>
<feature type="region of interest" description="Disordered" evidence="2">
    <location>
        <begin position="198"/>
        <end position="248"/>
    </location>
</feature>
<dbReference type="EMBL" id="MU404350">
    <property type="protein sequence ID" value="KAI1618978.1"/>
    <property type="molecule type" value="Genomic_DNA"/>
</dbReference>
<accession>A0AAN6E8Z6</accession>
<name>A0AAN6E8Z6_9EURO</name>
<feature type="coiled-coil region" evidence="1">
    <location>
        <begin position="374"/>
        <end position="447"/>
    </location>
</feature>
<protein>
    <submittedName>
        <fullName evidence="3">Uncharacterized protein</fullName>
    </submittedName>
</protein>